<dbReference type="AlphaFoldDB" id="A0A2D4I6Z0"/>
<reference evidence="2" key="1">
    <citation type="submission" date="2017-07" db="EMBL/GenBank/DDBJ databases">
        <authorList>
            <person name="Mikheyev A."/>
            <person name="Grau M."/>
        </authorList>
    </citation>
    <scope>NUCLEOTIDE SEQUENCE</scope>
    <source>
        <tissue evidence="2">Venom_gland</tissue>
    </source>
</reference>
<feature type="region of interest" description="Disordered" evidence="1">
    <location>
        <begin position="1"/>
        <end position="42"/>
    </location>
</feature>
<name>A0A2D4I6Z0_MICLE</name>
<organism evidence="2">
    <name type="scientific">Micrurus lemniscatus lemniscatus</name>
    <dbReference type="NCBI Taxonomy" id="129467"/>
    <lineage>
        <taxon>Eukaryota</taxon>
        <taxon>Metazoa</taxon>
        <taxon>Chordata</taxon>
        <taxon>Craniata</taxon>
        <taxon>Vertebrata</taxon>
        <taxon>Euteleostomi</taxon>
        <taxon>Lepidosauria</taxon>
        <taxon>Squamata</taxon>
        <taxon>Bifurcata</taxon>
        <taxon>Unidentata</taxon>
        <taxon>Episquamata</taxon>
        <taxon>Toxicofera</taxon>
        <taxon>Serpentes</taxon>
        <taxon>Colubroidea</taxon>
        <taxon>Elapidae</taxon>
        <taxon>Elapinae</taxon>
        <taxon>Micrurus</taxon>
    </lineage>
</organism>
<evidence type="ECO:0000256" key="1">
    <source>
        <dbReference type="SAM" id="MobiDB-lite"/>
    </source>
</evidence>
<proteinExistence type="predicted"/>
<protein>
    <submittedName>
        <fullName evidence="2">Uncharacterized protein</fullName>
    </submittedName>
</protein>
<reference evidence="2" key="2">
    <citation type="submission" date="2017-11" db="EMBL/GenBank/DDBJ databases">
        <title>Coralsnake Venomics: Analyses of Venom Gland Transcriptomes and Proteomes of Six Brazilian Taxa.</title>
        <authorList>
            <person name="Aird S.D."/>
            <person name="Jorge da Silva N."/>
            <person name="Qiu L."/>
            <person name="Villar-Briones A."/>
            <person name="Aparecida-Saddi V."/>
            <person name="Campos-Telles M.P."/>
            <person name="Grau M."/>
            <person name="Mikheyev A.S."/>
        </authorList>
    </citation>
    <scope>NUCLEOTIDE SEQUENCE</scope>
    <source>
        <tissue evidence="2">Venom_gland</tissue>
    </source>
</reference>
<accession>A0A2D4I6Z0</accession>
<feature type="region of interest" description="Disordered" evidence="1">
    <location>
        <begin position="64"/>
        <end position="99"/>
    </location>
</feature>
<dbReference type="EMBL" id="IACK01072568">
    <property type="protein sequence ID" value="LAA79986.1"/>
    <property type="molecule type" value="Transcribed_RNA"/>
</dbReference>
<evidence type="ECO:0000313" key="2">
    <source>
        <dbReference type="EMBL" id="LAA79986.1"/>
    </source>
</evidence>
<sequence length="99" mass="11417">MRGRIMPRLSENGGHVHTSRESGQNKEGWTKFPPPHTDTKPEFIRPSRISRWEPFKEETSQDLLMISGEGAKEGRVGPARIKWREEKRKNQTGHPVSSR</sequence>